<organism evidence="1 2">
    <name type="scientific">Rhodocollybia butyracea</name>
    <dbReference type="NCBI Taxonomy" id="206335"/>
    <lineage>
        <taxon>Eukaryota</taxon>
        <taxon>Fungi</taxon>
        <taxon>Dikarya</taxon>
        <taxon>Basidiomycota</taxon>
        <taxon>Agaricomycotina</taxon>
        <taxon>Agaricomycetes</taxon>
        <taxon>Agaricomycetidae</taxon>
        <taxon>Agaricales</taxon>
        <taxon>Marasmiineae</taxon>
        <taxon>Omphalotaceae</taxon>
        <taxon>Rhodocollybia</taxon>
    </lineage>
</organism>
<evidence type="ECO:0000313" key="1">
    <source>
        <dbReference type="EMBL" id="KAF9059273.1"/>
    </source>
</evidence>
<feature type="non-terminal residue" evidence="1">
    <location>
        <position position="171"/>
    </location>
</feature>
<reference evidence="1" key="1">
    <citation type="submission" date="2020-11" db="EMBL/GenBank/DDBJ databases">
        <authorList>
            <consortium name="DOE Joint Genome Institute"/>
            <person name="Ahrendt S."/>
            <person name="Riley R."/>
            <person name="Andreopoulos W."/>
            <person name="Labutti K."/>
            <person name="Pangilinan J."/>
            <person name="Ruiz-Duenas F.J."/>
            <person name="Barrasa J.M."/>
            <person name="Sanchez-Garcia M."/>
            <person name="Camarero S."/>
            <person name="Miyauchi S."/>
            <person name="Serrano A."/>
            <person name="Linde D."/>
            <person name="Babiker R."/>
            <person name="Drula E."/>
            <person name="Ayuso-Fernandez I."/>
            <person name="Pacheco R."/>
            <person name="Padilla G."/>
            <person name="Ferreira P."/>
            <person name="Barriuso J."/>
            <person name="Kellner H."/>
            <person name="Castanera R."/>
            <person name="Alfaro M."/>
            <person name="Ramirez L."/>
            <person name="Pisabarro A.G."/>
            <person name="Kuo A."/>
            <person name="Tritt A."/>
            <person name="Lipzen A."/>
            <person name="He G."/>
            <person name="Yan M."/>
            <person name="Ng V."/>
            <person name="Cullen D."/>
            <person name="Martin F."/>
            <person name="Rosso M.-N."/>
            <person name="Henrissat B."/>
            <person name="Hibbett D."/>
            <person name="Martinez A.T."/>
            <person name="Grigoriev I.V."/>
        </authorList>
    </citation>
    <scope>NUCLEOTIDE SEQUENCE</scope>
    <source>
        <strain evidence="1">AH 40177</strain>
    </source>
</reference>
<dbReference type="EMBL" id="JADNRY010000313">
    <property type="protein sequence ID" value="KAF9059273.1"/>
    <property type="molecule type" value="Genomic_DNA"/>
</dbReference>
<comment type="caution">
    <text evidence="1">The sequence shown here is derived from an EMBL/GenBank/DDBJ whole genome shotgun (WGS) entry which is preliminary data.</text>
</comment>
<dbReference type="Proteomes" id="UP000772434">
    <property type="component" value="Unassembled WGS sequence"/>
</dbReference>
<name>A0A9P5P8J2_9AGAR</name>
<sequence length="171" mass="18952">MAEYEQGDNFQARLLQPTIVTVPYRTQGAVDGDQNLSSLVLHSDLRPSANDPQKNHFSITLQLVTAFKSLLPSLALPRLILPYTPIFLDLHPTKMAQKKANPDTFAFPIGLICSSLKSLSAYAATHCRDCFAPGSAGPALTAVLQKISPTHVHRLTRYHRSCRERKQNKES</sequence>
<gene>
    <name evidence="1" type="ORF">BDP27DRAFT_1453409</name>
</gene>
<dbReference type="AlphaFoldDB" id="A0A9P5P8J2"/>
<protein>
    <submittedName>
        <fullName evidence="1">Uncharacterized protein</fullName>
    </submittedName>
</protein>
<accession>A0A9P5P8J2</accession>
<evidence type="ECO:0000313" key="2">
    <source>
        <dbReference type="Proteomes" id="UP000772434"/>
    </source>
</evidence>
<proteinExistence type="predicted"/>
<keyword evidence="2" id="KW-1185">Reference proteome</keyword>